<keyword evidence="3" id="KW-0378">Hydrolase</keyword>
<evidence type="ECO:0000256" key="2">
    <source>
        <dbReference type="ARBA" id="ARBA00022723"/>
    </source>
</evidence>
<organism evidence="7 8">
    <name type="scientific">Oceanobacter antarcticus</name>
    <dbReference type="NCBI Taxonomy" id="3133425"/>
    <lineage>
        <taxon>Bacteria</taxon>
        <taxon>Pseudomonadati</taxon>
        <taxon>Pseudomonadota</taxon>
        <taxon>Gammaproteobacteria</taxon>
        <taxon>Oceanospirillales</taxon>
        <taxon>Oceanospirillaceae</taxon>
        <taxon>Oceanobacter</taxon>
    </lineage>
</organism>
<name>A0ABW8NDT6_9GAMM</name>
<dbReference type="Gene3D" id="3.40.140.10">
    <property type="entry name" value="Cytidine Deaminase, domain 2"/>
    <property type="match status" value="1"/>
</dbReference>
<proteinExistence type="predicted"/>
<evidence type="ECO:0000313" key="8">
    <source>
        <dbReference type="Proteomes" id="UP001620597"/>
    </source>
</evidence>
<accession>A0ABW8NDT6</accession>
<dbReference type="PANTHER" id="PTHR30471:SF6">
    <property type="entry name" value="UPF0758 PROTEIN VC_0510"/>
    <property type="match status" value="1"/>
</dbReference>
<reference evidence="7 8" key="1">
    <citation type="submission" date="2024-03" db="EMBL/GenBank/DDBJ databases">
        <title>High-quality draft genome sequence of Oceanobacter sp. wDCs-4.</title>
        <authorList>
            <person name="Dong C."/>
        </authorList>
    </citation>
    <scope>NUCLEOTIDE SEQUENCE [LARGE SCALE GENOMIC DNA]</scope>
    <source>
        <strain evidence="8">wDCs-4</strain>
    </source>
</reference>
<keyword evidence="1" id="KW-0645">Protease</keyword>
<dbReference type="Pfam" id="PF04002">
    <property type="entry name" value="RadC"/>
    <property type="match status" value="1"/>
</dbReference>
<dbReference type="PROSITE" id="PS01302">
    <property type="entry name" value="UPF0758"/>
    <property type="match status" value="1"/>
</dbReference>
<dbReference type="RefSeq" id="WP_416204599.1">
    <property type="nucleotide sequence ID" value="NZ_JBBKTX010000001.1"/>
</dbReference>
<comment type="caution">
    <text evidence="7">The sequence shown here is derived from an EMBL/GenBank/DDBJ whole genome shotgun (WGS) entry which is preliminary data.</text>
</comment>
<dbReference type="InterPro" id="IPR037518">
    <property type="entry name" value="MPN"/>
</dbReference>
<keyword evidence="5" id="KW-0482">Metalloprotease</keyword>
<evidence type="ECO:0000256" key="4">
    <source>
        <dbReference type="ARBA" id="ARBA00022833"/>
    </source>
</evidence>
<dbReference type="CDD" id="cd08071">
    <property type="entry name" value="MPN_DUF2466"/>
    <property type="match status" value="1"/>
</dbReference>
<sequence>MNAQDEQNVINQAIEILEARLQKPEQALCSPQDTFNYLKLKLSELEHEVFSILFLDNQNRLLKSKELFRGTIDGAAVYPREVVKAALAFNAAAVIFAHNHPSGVSEPSTADRHITERLKSALELVDIRTLDHVIVGQGAPYSFAERGLL</sequence>
<dbReference type="InterPro" id="IPR001405">
    <property type="entry name" value="UPF0758"/>
</dbReference>
<dbReference type="PROSITE" id="PS50249">
    <property type="entry name" value="MPN"/>
    <property type="match status" value="1"/>
</dbReference>
<protein>
    <submittedName>
        <fullName evidence="7">DNA repair protein RadC</fullName>
    </submittedName>
</protein>
<evidence type="ECO:0000256" key="5">
    <source>
        <dbReference type="ARBA" id="ARBA00023049"/>
    </source>
</evidence>
<dbReference type="InterPro" id="IPR020891">
    <property type="entry name" value="UPF0758_CS"/>
</dbReference>
<feature type="domain" description="MPN" evidence="6">
    <location>
        <begin position="27"/>
        <end position="149"/>
    </location>
</feature>
<keyword evidence="2" id="KW-0479">Metal-binding</keyword>
<evidence type="ECO:0000259" key="6">
    <source>
        <dbReference type="PROSITE" id="PS50249"/>
    </source>
</evidence>
<evidence type="ECO:0000256" key="1">
    <source>
        <dbReference type="ARBA" id="ARBA00022670"/>
    </source>
</evidence>
<keyword evidence="4" id="KW-0862">Zinc</keyword>
<dbReference type="SUPFAM" id="SSF102712">
    <property type="entry name" value="JAB1/MPN domain"/>
    <property type="match status" value="1"/>
</dbReference>
<keyword evidence="8" id="KW-1185">Reference proteome</keyword>
<evidence type="ECO:0000256" key="3">
    <source>
        <dbReference type="ARBA" id="ARBA00022801"/>
    </source>
</evidence>
<dbReference type="NCBIfam" id="TIGR00608">
    <property type="entry name" value="radc"/>
    <property type="match status" value="1"/>
</dbReference>
<evidence type="ECO:0000313" key="7">
    <source>
        <dbReference type="EMBL" id="MFK4751082.1"/>
    </source>
</evidence>
<dbReference type="Proteomes" id="UP001620597">
    <property type="component" value="Unassembled WGS sequence"/>
</dbReference>
<dbReference type="InterPro" id="IPR025657">
    <property type="entry name" value="RadC_JAB"/>
</dbReference>
<dbReference type="EMBL" id="JBBKTX010000001">
    <property type="protein sequence ID" value="MFK4751082.1"/>
    <property type="molecule type" value="Genomic_DNA"/>
</dbReference>
<gene>
    <name evidence="7" type="primary">radC</name>
    <name evidence="7" type="ORF">WG929_01550</name>
</gene>
<dbReference type="PANTHER" id="PTHR30471">
    <property type="entry name" value="DNA REPAIR PROTEIN RADC"/>
    <property type="match status" value="1"/>
</dbReference>